<evidence type="ECO:0008006" key="7">
    <source>
        <dbReference type="Google" id="ProtNLM"/>
    </source>
</evidence>
<dbReference type="PANTHER" id="PTHR43087">
    <property type="entry name" value="LYSINE/ARGININE/ORNITHINE TRANSPORT SYSTEM KINASE"/>
    <property type="match status" value="1"/>
</dbReference>
<evidence type="ECO:0000256" key="2">
    <source>
        <dbReference type="ARBA" id="ARBA00022801"/>
    </source>
</evidence>
<organism evidence="5 6">
    <name type="scientific">Candidatus Wildermuthbacteria bacterium RIFCSPHIGHO2_02_FULL_47_17</name>
    <dbReference type="NCBI Taxonomy" id="1802452"/>
    <lineage>
        <taxon>Bacteria</taxon>
        <taxon>Candidatus Wildermuthiibacteriota</taxon>
    </lineage>
</organism>
<keyword evidence="3" id="KW-0342">GTP-binding</keyword>
<evidence type="ECO:0000313" key="5">
    <source>
        <dbReference type="EMBL" id="OHA67991.1"/>
    </source>
</evidence>
<comment type="caution">
    <text evidence="5">The sequence shown here is derived from an EMBL/GenBank/DDBJ whole genome shotgun (WGS) entry which is preliminary data.</text>
</comment>
<accession>A0A1G2R7B7</accession>
<dbReference type="InterPro" id="IPR027417">
    <property type="entry name" value="P-loop_NTPase"/>
</dbReference>
<keyword evidence="1" id="KW-0547">Nucleotide-binding</keyword>
<name>A0A1G2R7B7_9BACT</name>
<dbReference type="InterPro" id="IPR052040">
    <property type="entry name" value="GTPase/Isobutyryl-CoA_mutase"/>
</dbReference>
<evidence type="ECO:0000313" key="6">
    <source>
        <dbReference type="Proteomes" id="UP000179258"/>
    </source>
</evidence>
<evidence type="ECO:0000256" key="3">
    <source>
        <dbReference type="ARBA" id="ARBA00023134"/>
    </source>
</evidence>
<dbReference type="GO" id="GO:0005525">
    <property type="term" value="F:GTP binding"/>
    <property type="evidence" value="ECO:0007669"/>
    <property type="project" value="UniProtKB-KW"/>
</dbReference>
<dbReference type="SUPFAM" id="SSF52540">
    <property type="entry name" value="P-loop containing nucleoside triphosphate hydrolases"/>
    <property type="match status" value="1"/>
</dbReference>
<protein>
    <recommendedName>
        <fullName evidence="7">CobQ/CobB/MinD/ParA nucleotide binding domain-containing protein</fullName>
    </recommendedName>
</protein>
<dbReference type="EMBL" id="MHTX01000028">
    <property type="protein sequence ID" value="OHA67991.1"/>
    <property type="molecule type" value="Genomic_DNA"/>
</dbReference>
<proteinExistence type="predicted"/>
<reference evidence="5 6" key="1">
    <citation type="journal article" date="2016" name="Nat. Commun.">
        <title>Thousands of microbial genomes shed light on interconnected biogeochemical processes in an aquifer system.</title>
        <authorList>
            <person name="Anantharaman K."/>
            <person name="Brown C.T."/>
            <person name="Hug L.A."/>
            <person name="Sharon I."/>
            <person name="Castelle C.J."/>
            <person name="Probst A.J."/>
            <person name="Thomas B.C."/>
            <person name="Singh A."/>
            <person name="Wilkins M.J."/>
            <person name="Karaoz U."/>
            <person name="Brodie E.L."/>
            <person name="Williams K.H."/>
            <person name="Hubbard S.S."/>
            <person name="Banfield J.F."/>
        </authorList>
    </citation>
    <scope>NUCLEOTIDE SEQUENCE [LARGE SCALE GENOMIC DNA]</scope>
</reference>
<dbReference type="Gene3D" id="3.40.50.300">
    <property type="entry name" value="P-loop containing nucleotide triphosphate hydrolases"/>
    <property type="match status" value="1"/>
</dbReference>
<dbReference type="PANTHER" id="PTHR43087:SF1">
    <property type="entry name" value="LAO_AO TRANSPORT SYSTEM ATPASE"/>
    <property type="match status" value="1"/>
</dbReference>
<keyword evidence="4" id="KW-0143">Chaperone</keyword>
<dbReference type="Pfam" id="PF03308">
    <property type="entry name" value="MeaB"/>
    <property type="match status" value="1"/>
</dbReference>
<dbReference type="GO" id="GO:0016787">
    <property type="term" value="F:hydrolase activity"/>
    <property type="evidence" value="ECO:0007669"/>
    <property type="project" value="UniProtKB-KW"/>
</dbReference>
<dbReference type="AlphaFoldDB" id="A0A1G2R7B7"/>
<evidence type="ECO:0000256" key="4">
    <source>
        <dbReference type="ARBA" id="ARBA00023186"/>
    </source>
</evidence>
<keyword evidence="2" id="KW-0378">Hydrolase</keyword>
<evidence type="ECO:0000256" key="1">
    <source>
        <dbReference type="ARBA" id="ARBA00022741"/>
    </source>
</evidence>
<gene>
    <name evidence="5" type="ORF">A3D59_02615</name>
</gene>
<dbReference type="Proteomes" id="UP000179258">
    <property type="component" value="Unassembled WGS sequence"/>
</dbReference>
<sequence length="253" mass="27964">MARGDTSSLISRARRGDKQAASRLMTLVIRRDAKTIRAVRRAVIRTPFIVGLNGDGGSGKTSLIVRLTQEFRQKGHKVGIINYEPPDPDSGGMYIEDRMRLSPEQLLDPDIFFRTVAVRRECDGVDKNAADLCKIFGLLGFEIVFVEPKGTAQGQTGIRKFSSVVIFTLDPMAGDEKQLSKDARLAKADIICVTKTENAPVQAERMRLKIIDELELSAAARGKAKSIIPVRLVDSRSALGIEELSQEILERKK</sequence>